<feature type="region of interest" description="Disordered" evidence="1">
    <location>
        <begin position="113"/>
        <end position="133"/>
    </location>
</feature>
<feature type="compositionally biased region" description="Polar residues" evidence="1">
    <location>
        <begin position="113"/>
        <end position="123"/>
    </location>
</feature>
<reference evidence="3" key="1">
    <citation type="journal article" date="2013" name="Nat. Genet.">
        <title>The draft genomes of soft-shell turtle and green sea turtle yield insights into the development and evolution of the turtle-specific body plan.</title>
        <authorList>
            <person name="Wang Z."/>
            <person name="Pascual-Anaya J."/>
            <person name="Zadissa A."/>
            <person name="Li W."/>
            <person name="Niimura Y."/>
            <person name="Huang Z."/>
            <person name="Li C."/>
            <person name="White S."/>
            <person name="Xiong Z."/>
            <person name="Fang D."/>
            <person name="Wang B."/>
            <person name="Ming Y."/>
            <person name="Chen Y."/>
            <person name="Zheng Y."/>
            <person name="Kuraku S."/>
            <person name="Pignatelli M."/>
            <person name="Herrero J."/>
            <person name="Beal K."/>
            <person name="Nozawa M."/>
            <person name="Li Q."/>
            <person name="Wang J."/>
            <person name="Zhang H."/>
            <person name="Yu L."/>
            <person name="Shigenobu S."/>
            <person name="Wang J."/>
            <person name="Liu J."/>
            <person name="Flicek P."/>
            <person name="Searle S."/>
            <person name="Wang J."/>
            <person name="Kuratani S."/>
            <person name="Yin Y."/>
            <person name="Aken B."/>
            <person name="Zhang G."/>
            <person name="Irie N."/>
        </authorList>
    </citation>
    <scope>NUCLEOTIDE SEQUENCE [LARGE SCALE GENOMIC DNA]</scope>
</reference>
<evidence type="ECO:0000256" key="1">
    <source>
        <dbReference type="SAM" id="MobiDB-lite"/>
    </source>
</evidence>
<dbReference type="EMBL" id="KB538686">
    <property type="protein sequence ID" value="EMP32796.1"/>
    <property type="molecule type" value="Genomic_DNA"/>
</dbReference>
<gene>
    <name evidence="2" type="ORF">UY3_10068</name>
</gene>
<organism evidence="2 3">
    <name type="scientific">Chelonia mydas</name>
    <name type="common">Green sea-turtle</name>
    <name type="synonym">Chelonia agassizi</name>
    <dbReference type="NCBI Taxonomy" id="8469"/>
    <lineage>
        <taxon>Eukaryota</taxon>
        <taxon>Metazoa</taxon>
        <taxon>Chordata</taxon>
        <taxon>Craniata</taxon>
        <taxon>Vertebrata</taxon>
        <taxon>Euteleostomi</taxon>
        <taxon>Archelosauria</taxon>
        <taxon>Testudinata</taxon>
        <taxon>Testudines</taxon>
        <taxon>Cryptodira</taxon>
        <taxon>Durocryptodira</taxon>
        <taxon>Americhelydia</taxon>
        <taxon>Chelonioidea</taxon>
        <taxon>Cheloniidae</taxon>
        <taxon>Chelonia</taxon>
    </lineage>
</organism>
<evidence type="ECO:0000313" key="2">
    <source>
        <dbReference type="EMBL" id="EMP32796.1"/>
    </source>
</evidence>
<evidence type="ECO:0000313" key="3">
    <source>
        <dbReference type="Proteomes" id="UP000031443"/>
    </source>
</evidence>
<dbReference type="Proteomes" id="UP000031443">
    <property type="component" value="Unassembled WGS sequence"/>
</dbReference>
<name>M7B4G0_CHEMY</name>
<dbReference type="AlphaFoldDB" id="M7B4G0"/>
<feature type="region of interest" description="Disordered" evidence="1">
    <location>
        <begin position="65"/>
        <end position="99"/>
    </location>
</feature>
<proteinExistence type="predicted"/>
<feature type="compositionally biased region" description="Acidic residues" evidence="1">
    <location>
        <begin position="78"/>
        <end position="90"/>
    </location>
</feature>
<evidence type="ECO:0008006" key="4">
    <source>
        <dbReference type="Google" id="ProtNLM"/>
    </source>
</evidence>
<sequence length="205" mass="22705">MTEKDHDRDTLQCRVKVKELQNAYHKAREANRCSGASPMSCPFYKELDAILCGDPTSTAKITVDTSLPRVPMESGPSQEEEILDEDVEGEGDPKAEDDSEIRDAYSQELFSTLEEASQSQQSGLDDAQTEDEAPRITPLPLVMCWSERAAYWSAVWDPFLQPEEAGHTVHKLLKDGTKCGQKCTALNTIASAASVNTLLRRQLTV</sequence>
<protein>
    <recommendedName>
        <fullName evidence="4">Zinc finger and SCAN domain-containing protein 29</fullName>
    </recommendedName>
</protein>
<accession>M7B4G0</accession>
<keyword evidence="3" id="KW-1185">Reference proteome</keyword>
<dbReference type="PANTHER" id="PTHR47595:SF1">
    <property type="entry name" value="MYB_SANT-LIKE DNA-BINDING DOMAIN-CONTAINING PROTEIN"/>
    <property type="match status" value="1"/>
</dbReference>
<dbReference type="PANTHER" id="PTHR47595">
    <property type="entry name" value="HEAT SHOCK 70 KDA PROTEIN 14"/>
    <property type="match status" value="1"/>
</dbReference>